<dbReference type="Gene3D" id="3.40.50.2020">
    <property type="match status" value="1"/>
</dbReference>
<dbReference type="AlphaFoldDB" id="A0A1F7UU42"/>
<evidence type="ECO:0008006" key="3">
    <source>
        <dbReference type="Google" id="ProtNLM"/>
    </source>
</evidence>
<accession>A0A1F7UU42</accession>
<reference evidence="1 2" key="1">
    <citation type="journal article" date="2016" name="Nat. Commun.">
        <title>Thousands of microbial genomes shed light on interconnected biogeochemical processes in an aquifer system.</title>
        <authorList>
            <person name="Anantharaman K."/>
            <person name="Brown C.T."/>
            <person name="Hug L.A."/>
            <person name="Sharon I."/>
            <person name="Castelle C.J."/>
            <person name="Probst A.J."/>
            <person name="Thomas B.C."/>
            <person name="Singh A."/>
            <person name="Wilkins M.J."/>
            <person name="Karaoz U."/>
            <person name="Brodie E.L."/>
            <person name="Williams K.H."/>
            <person name="Hubbard S.S."/>
            <person name="Banfield J.F."/>
        </authorList>
    </citation>
    <scope>NUCLEOTIDE SEQUENCE [LARGE SCALE GENOMIC DNA]</scope>
</reference>
<protein>
    <recommendedName>
        <fullName evidence="3">Phosphoribosyltransferase domain-containing protein</fullName>
    </recommendedName>
</protein>
<gene>
    <name evidence="1" type="ORF">A2936_03025</name>
</gene>
<dbReference type="SUPFAM" id="SSF53271">
    <property type="entry name" value="PRTase-like"/>
    <property type="match status" value="1"/>
</dbReference>
<sequence>MSELVTPSGAIYTPSDLEVLRYAARVRFVAYNPQPFTLKSGVKSNVYVFGREDLTDYPGFEWLVGRKIAELICKSVEAVDSRPCLIGIPTAGTALAQAAAMVSWREAIKTPSGHTICHRIMREALKQHGAHPDWVNGKPSRAHRYWLVDNVATDGRSKPEAREKLLASGYLAADEYPPVFIFVDRQQGAVRRLQEAGFTKIVVAYNLLDAAFAFKEMGLWPGQVVEQVEEEIRAHQF</sequence>
<evidence type="ECO:0000313" key="2">
    <source>
        <dbReference type="Proteomes" id="UP000176846"/>
    </source>
</evidence>
<dbReference type="EMBL" id="MGEK01000032">
    <property type="protein sequence ID" value="OGL81244.1"/>
    <property type="molecule type" value="Genomic_DNA"/>
</dbReference>
<organism evidence="1 2">
    <name type="scientific">Candidatus Uhrbacteria bacterium RIFCSPLOWO2_01_FULL_47_25</name>
    <dbReference type="NCBI Taxonomy" id="1802402"/>
    <lineage>
        <taxon>Bacteria</taxon>
        <taxon>Candidatus Uhriibacteriota</taxon>
    </lineage>
</organism>
<dbReference type="InterPro" id="IPR029057">
    <property type="entry name" value="PRTase-like"/>
</dbReference>
<name>A0A1F7UU42_9BACT</name>
<dbReference type="Proteomes" id="UP000176846">
    <property type="component" value="Unassembled WGS sequence"/>
</dbReference>
<proteinExistence type="predicted"/>
<evidence type="ECO:0000313" key="1">
    <source>
        <dbReference type="EMBL" id="OGL81244.1"/>
    </source>
</evidence>
<comment type="caution">
    <text evidence="1">The sequence shown here is derived from an EMBL/GenBank/DDBJ whole genome shotgun (WGS) entry which is preliminary data.</text>
</comment>